<accession>A0A9N9QAE0</accession>
<dbReference type="InterPro" id="IPR038883">
    <property type="entry name" value="AN11006-like"/>
</dbReference>
<keyword evidence="3" id="KW-1185">Reference proteome</keyword>
<protein>
    <recommendedName>
        <fullName evidence="4">F-box domain-containing protein</fullName>
    </recommendedName>
</protein>
<dbReference type="EMBL" id="CAJVRM010000430">
    <property type="protein sequence ID" value="CAG8980969.1"/>
    <property type="molecule type" value="Genomic_DNA"/>
</dbReference>
<reference evidence="2" key="1">
    <citation type="submission" date="2021-07" db="EMBL/GenBank/DDBJ databases">
        <authorList>
            <person name="Durling M."/>
        </authorList>
    </citation>
    <scope>NUCLEOTIDE SEQUENCE</scope>
</reference>
<dbReference type="AlphaFoldDB" id="A0A9N9QAE0"/>
<feature type="compositionally biased region" description="Polar residues" evidence="1">
    <location>
        <begin position="39"/>
        <end position="51"/>
    </location>
</feature>
<feature type="compositionally biased region" description="Low complexity" evidence="1">
    <location>
        <begin position="53"/>
        <end position="67"/>
    </location>
</feature>
<comment type="caution">
    <text evidence="2">The sequence shown here is derived from an EMBL/GenBank/DDBJ whole genome shotgun (WGS) entry which is preliminary data.</text>
</comment>
<sequence>MPSNRPAQGKKLASRSQDATAIATSISARPSPRPPPISNQSLSMTTSPHDMSTSKASTSSPSPAAYATEDEDDTAMRRNVAFPLLRLPLELRLKIYSMVFSPAPAVIDLDPHTFAVLIRLKLLALFRVSRQIYLEATQQFFSTHTFRLFPTYPGRYFKTKKPLLARLPAHYRASMATLELRLGPGFNNPPRGWVVNDALGLADCENVRVLKVFVECDPSDAIFQGFRMGDGAYEKFSAALLTEVLDAIPSVQVVEFDAYPSVGRTGDMMSGLGEVIRRYNKVVGWGPERGWSEESDQAWLDAVLIHGLGKRLTKSAVIFG</sequence>
<feature type="compositionally biased region" description="Polar residues" evidence="1">
    <location>
        <begin position="14"/>
        <end position="24"/>
    </location>
</feature>
<dbReference type="Proteomes" id="UP000701801">
    <property type="component" value="Unassembled WGS sequence"/>
</dbReference>
<name>A0A9N9QAE0_9HELO</name>
<feature type="region of interest" description="Disordered" evidence="1">
    <location>
        <begin position="1"/>
        <end position="72"/>
    </location>
</feature>
<evidence type="ECO:0000313" key="3">
    <source>
        <dbReference type="Proteomes" id="UP000701801"/>
    </source>
</evidence>
<gene>
    <name evidence="2" type="ORF">HYALB_00012301</name>
</gene>
<evidence type="ECO:0008006" key="4">
    <source>
        <dbReference type="Google" id="ProtNLM"/>
    </source>
</evidence>
<evidence type="ECO:0000313" key="2">
    <source>
        <dbReference type="EMBL" id="CAG8980969.1"/>
    </source>
</evidence>
<evidence type="ECO:0000256" key="1">
    <source>
        <dbReference type="SAM" id="MobiDB-lite"/>
    </source>
</evidence>
<dbReference type="PANTHER" id="PTHR42085">
    <property type="entry name" value="F-BOX DOMAIN-CONTAINING PROTEIN"/>
    <property type="match status" value="1"/>
</dbReference>
<proteinExistence type="predicted"/>
<dbReference type="PANTHER" id="PTHR42085:SF2">
    <property type="entry name" value="F-BOX DOMAIN-CONTAINING PROTEIN"/>
    <property type="match status" value="1"/>
</dbReference>
<dbReference type="OrthoDB" id="5372935at2759"/>
<organism evidence="2 3">
    <name type="scientific">Hymenoscyphus albidus</name>
    <dbReference type="NCBI Taxonomy" id="595503"/>
    <lineage>
        <taxon>Eukaryota</taxon>
        <taxon>Fungi</taxon>
        <taxon>Dikarya</taxon>
        <taxon>Ascomycota</taxon>
        <taxon>Pezizomycotina</taxon>
        <taxon>Leotiomycetes</taxon>
        <taxon>Helotiales</taxon>
        <taxon>Helotiaceae</taxon>
        <taxon>Hymenoscyphus</taxon>
    </lineage>
</organism>